<protein>
    <recommendedName>
        <fullName evidence="2">NACHT domain-containing protein</fullName>
    </recommendedName>
</protein>
<sequence length="1603" mass="181078">MASGIQTTQYLSQPSKPESTEELVSRLTNPETPEKEKKALQALTNTMIEKFEDDRRVSYVAEASELAAVADDHYLRLLLTFQNAIITGTSDKTHLSPELLMRFSSVLQCAGGKEKETMPNKVRVGPVAQSLHVRLQAAVSQAEYQAAYELVQALSSVLDTMNTIKTAGLGWEALHGPLLTQLSDLRKHKEPRLAQAAAYAYQALRGIPDDESPLGKFWRHFKAISTPIATVAGAVSTMDPSKFLTALENLGELKEVIDTMVEAVKNVSDAYNDLGSAFRDGPTRKRRWYLALRYTDLLINAEAFVNLKDFVDRVPCSQQKEFLCGLYAQLEQAWGTVPSPKLKIVDFLENFLIPKGLESDDEIVHEWVKLVADTVGRPDWESDIKPQEHRWHLRKKKKYVPKIATSQSPNQTAAAQLLKKAWDDCSEAKVFYADACIRQHYTAGSRLHIERVSGRLLAMDRCFINLAILEQAEKKVGGAMNSADQTSPFTLATRLQIQEPGREEQVTLPELFSARKWDDGQLNSPRRILIHGRAGVGKTTLCKKMVYDFVHDGMWHDLYDRMLWVPLRNLKQRHGTGYNLEQLFYDEFFASKGEDVGVAYAKALWKRVSTNGDKTLFILDGLDEVYLELGQENEMSHFLNDLLVQSRVIITSRPHVNLPLALDPTNSNKRYLKLETVGFFPDQVGAYIKSAFTDSKTGTTDAEKYNCVQSFIQGRSLVHSLCRIPIQLDLLCYTWDQSSENKPLSTMTRLYENIELRLWQKDLSRKGQGTKDKLLRTNRLMIEKASFAGPYIPVLEALAFSGLCSNTQEFTYAQREVVYREFSPAVTDPEVEDLSFLRTSNGLSEQLNWDYHFLHLTFQEYFAARYLVRQWLAGQDLTCLDLNNSIAKSSRMTPARFIEEEKYNPSYNILWRFVTGLLSSGRHEEKLCKLFQIFEPEPRDLLGPVHQRLVIHCLSEVQSYEDLENFARLRRGLEHQLSQWVLFECKTEKFSRLVRETEFPEDILEETLKNASEDTKVRLLRSLQRSLNMTPQIKKLAALWIQDAGSVALKVAALGVFHPPSEAPPDVLAAAADQLDHQDFQVKIAAAQVLCRDPTLSIWDFHSLKKALEEPKVQRQFNEVLRGRIKFSRAILQSYGEKSEDTRQAVLKVIGSSSSVPGEVIQTLAGQTREADATLAIAAAEALYGQSSLSFEVLQALVKLLQHFEPTVKVAVLRALTAQPTLPEELLLIIAELLRDPDEGVSFEAARVLDLQPVLSEEVHTVLEGQLEDTDLREKEATLRALGGRSPLSKRTVHSLERLARSSEPKLMQLAVEALDRRSAVSGPLLEHLVNLLTSCKQSLKFTAIKALADLSTMPEKVMNVLVKALEDPDPHVRSAVLTSLRWKSDLPQNILNALEKQLEHPESRTAAAKALGNQSNLSTELLRALAKYLGNTGPDVSTDQDFVVAIVNALGTQSDLPEQLVEDLSKWLTVKDGYIRARVIHALGRQATLPTKVFIALVEMLAEDYYTIRNAAVTAVDRHLLRNAVHVYSVLSRIEERYFKFYLACQRQNSFHEHSYWYIKDGELYINTPQGSAHTPLDASQQEQLRKLFHLLRIEEPETPYP</sequence>
<dbReference type="InterPro" id="IPR007111">
    <property type="entry name" value="NACHT_NTPase"/>
</dbReference>
<evidence type="ECO:0000313" key="3">
    <source>
        <dbReference type="EMBL" id="KAJ9613093.1"/>
    </source>
</evidence>
<dbReference type="Pfam" id="PF23238">
    <property type="entry name" value="DUF7068"/>
    <property type="match status" value="1"/>
</dbReference>
<dbReference type="Proteomes" id="UP001172673">
    <property type="component" value="Unassembled WGS sequence"/>
</dbReference>
<gene>
    <name evidence="3" type="ORF">H2200_003034</name>
</gene>
<dbReference type="InterPro" id="IPR016024">
    <property type="entry name" value="ARM-type_fold"/>
</dbReference>
<dbReference type="InterPro" id="IPR056251">
    <property type="entry name" value="Arm_rpt_dom"/>
</dbReference>
<dbReference type="EMBL" id="JAPDRK010000004">
    <property type="protein sequence ID" value="KAJ9613093.1"/>
    <property type="molecule type" value="Genomic_DNA"/>
</dbReference>
<accession>A0AA38XGK6</accession>
<dbReference type="Pfam" id="PF13646">
    <property type="entry name" value="HEAT_2"/>
    <property type="match status" value="1"/>
</dbReference>
<keyword evidence="4" id="KW-1185">Reference proteome</keyword>
<name>A0AA38XGK6_9EURO</name>
<dbReference type="Gene3D" id="1.25.10.10">
    <property type="entry name" value="Leucine-rich Repeat Variant"/>
    <property type="match status" value="3"/>
</dbReference>
<proteinExistence type="predicted"/>
<evidence type="ECO:0000313" key="4">
    <source>
        <dbReference type="Proteomes" id="UP001172673"/>
    </source>
</evidence>
<dbReference type="PANTHER" id="PTHR46312:SF2">
    <property type="entry name" value="NUCLEOTIDE-BINDING OLIGOMERIZATION DOMAIN-CONTAINING PROTEIN 2-LIKE"/>
    <property type="match status" value="1"/>
</dbReference>
<dbReference type="InterPro" id="IPR055496">
    <property type="entry name" value="DUF7068"/>
</dbReference>
<dbReference type="Gene3D" id="3.40.50.300">
    <property type="entry name" value="P-loop containing nucleotide triphosphate hydrolases"/>
    <property type="match status" value="1"/>
</dbReference>
<reference evidence="3" key="1">
    <citation type="submission" date="2022-10" db="EMBL/GenBank/DDBJ databases">
        <title>Culturing micro-colonial fungi from biological soil crusts in the Mojave desert and describing Neophaeococcomyces mojavensis, and introducing the new genera and species Taxawa tesnikishii.</title>
        <authorList>
            <person name="Kurbessoian T."/>
            <person name="Stajich J.E."/>
        </authorList>
    </citation>
    <scope>NUCLEOTIDE SEQUENCE</scope>
    <source>
        <strain evidence="3">TK_41</strain>
    </source>
</reference>
<dbReference type="PANTHER" id="PTHR46312">
    <property type="entry name" value="NACHT DOMAIN-CONTAINING PROTEIN"/>
    <property type="match status" value="1"/>
</dbReference>
<organism evidence="3 4">
    <name type="scientific">Cladophialophora chaetospira</name>
    <dbReference type="NCBI Taxonomy" id="386627"/>
    <lineage>
        <taxon>Eukaryota</taxon>
        <taxon>Fungi</taxon>
        <taxon>Dikarya</taxon>
        <taxon>Ascomycota</taxon>
        <taxon>Pezizomycotina</taxon>
        <taxon>Eurotiomycetes</taxon>
        <taxon>Chaetothyriomycetidae</taxon>
        <taxon>Chaetothyriales</taxon>
        <taxon>Herpotrichiellaceae</taxon>
        <taxon>Cladophialophora</taxon>
    </lineage>
</organism>
<dbReference type="InterPro" id="IPR027417">
    <property type="entry name" value="P-loop_NTPase"/>
</dbReference>
<dbReference type="InterPro" id="IPR011989">
    <property type="entry name" value="ARM-like"/>
</dbReference>
<feature type="region of interest" description="Disordered" evidence="1">
    <location>
        <begin position="1"/>
        <end position="36"/>
    </location>
</feature>
<dbReference type="Pfam" id="PF05729">
    <property type="entry name" value="NACHT"/>
    <property type="match status" value="1"/>
</dbReference>
<feature type="domain" description="NACHT" evidence="2">
    <location>
        <begin position="526"/>
        <end position="654"/>
    </location>
</feature>
<evidence type="ECO:0000259" key="2">
    <source>
        <dbReference type="PROSITE" id="PS50837"/>
    </source>
</evidence>
<dbReference type="SUPFAM" id="SSF52540">
    <property type="entry name" value="P-loop containing nucleoside triphosphate hydrolases"/>
    <property type="match status" value="1"/>
</dbReference>
<dbReference type="Pfam" id="PF23948">
    <property type="entry name" value="ARM_5"/>
    <property type="match status" value="1"/>
</dbReference>
<dbReference type="SUPFAM" id="SSF48371">
    <property type="entry name" value="ARM repeat"/>
    <property type="match status" value="1"/>
</dbReference>
<feature type="compositionally biased region" description="Polar residues" evidence="1">
    <location>
        <begin position="1"/>
        <end position="17"/>
    </location>
</feature>
<dbReference type="PROSITE" id="PS50837">
    <property type="entry name" value="NACHT"/>
    <property type="match status" value="1"/>
</dbReference>
<evidence type="ECO:0000256" key="1">
    <source>
        <dbReference type="SAM" id="MobiDB-lite"/>
    </source>
</evidence>
<comment type="caution">
    <text evidence="3">The sequence shown here is derived from an EMBL/GenBank/DDBJ whole genome shotgun (WGS) entry which is preliminary data.</text>
</comment>